<dbReference type="EMBL" id="JBANRG010000004">
    <property type="protein sequence ID" value="KAK7467085.1"/>
    <property type="molecule type" value="Genomic_DNA"/>
</dbReference>
<comment type="caution">
    <text evidence="4">The sequence shown here is derived from an EMBL/GenBank/DDBJ whole genome shotgun (WGS) entry which is preliminary data.</text>
</comment>
<sequence length="205" mass="23478">MSDGPSSFPYSEFSAPVSRKKRRNKNENPKVPLIKLVQNSRDDLQQDEWSTRCQRIILDTLDKTAWKTTSRVICLGLGSPSNSSISRAQLGFLLDVCNVLKIAYTKVTVYDPVFTEEDRALFNGFEFQTPPSSESLDVTIDDPTIFFMPHCDMELYENVLRKNWTRERLTNLVLVSNQLEAYVENNPARKLEDKAPALLRIGDER</sequence>
<evidence type="ECO:0000313" key="5">
    <source>
        <dbReference type="Proteomes" id="UP001498398"/>
    </source>
</evidence>
<evidence type="ECO:0000256" key="2">
    <source>
        <dbReference type="SAM" id="MobiDB-lite"/>
    </source>
</evidence>
<gene>
    <name evidence="4" type="ORF">VKT23_004145</name>
</gene>
<evidence type="ECO:0000313" key="4">
    <source>
        <dbReference type="EMBL" id="KAK7467085.1"/>
    </source>
</evidence>
<dbReference type="Proteomes" id="UP001498398">
    <property type="component" value="Unassembled WGS sequence"/>
</dbReference>
<dbReference type="PANTHER" id="PTHR28626:SF3">
    <property type="entry name" value="SRR1-LIKE PROTEIN"/>
    <property type="match status" value="1"/>
</dbReference>
<comment type="similarity">
    <text evidence="1">Belongs to the SRR1 family.</text>
</comment>
<proteinExistence type="inferred from homology"/>
<dbReference type="InterPro" id="IPR040044">
    <property type="entry name" value="SRR1L"/>
</dbReference>
<evidence type="ECO:0000259" key="3">
    <source>
        <dbReference type="Pfam" id="PF07985"/>
    </source>
</evidence>
<accession>A0ABR1JU41</accession>
<feature type="region of interest" description="Disordered" evidence="2">
    <location>
        <begin position="1"/>
        <end position="30"/>
    </location>
</feature>
<name>A0ABR1JU41_9AGAR</name>
<dbReference type="Pfam" id="PF07985">
    <property type="entry name" value="SRR1"/>
    <property type="match status" value="1"/>
</dbReference>
<feature type="domain" description="SRR1-like" evidence="3">
    <location>
        <begin position="60"/>
        <end position="201"/>
    </location>
</feature>
<organism evidence="4 5">
    <name type="scientific">Marasmiellus scandens</name>
    <dbReference type="NCBI Taxonomy" id="2682957"/>
    <lineage>
        <taxon>Eukaryota</taxon>
        <taxon>Fungi</taxon>
        <taxon>Dikarya</taxon>
        <taxon>Basidiomycota</taxon>
        <taxon>Agaricomycotina</taxon>
        <taxon>Agaricomycetes</taxon>
        <taxon>Agaricomycetidae</taxon>
        <taxon>Agaricales</taxon>
        <taxon>Marasmiineae</taxon>
        <taxon>Omphalotaceae</taxon>
        <taxon>Marasmiellus</taxon>
    </lineage>
</organism>
<dbReference type="PANTHER" id="PTHR28626">
    <property type="entry name" value="SRR1-LIKE PROTEIN"/>
    <property type="match status" value="1"/>
</dbReference>
<reference evidence="4 5" key="1">
    <citation type="submission" date="2024-01" db="EMBL/GenBank/DDBJ databases">
        <title>A draft genome for the cacao thread blight pathogen Marasmiellus scandens.</title>
        <authorList>
            <person name="Baruah I.K."/>
            <person name="Leung J."/>
            <person name="Bukari Y."/>
            <person name="Amoako-Attah I."/>
            <person name="Meinhardt L.W."/>
            <person name="Bailey B.A."/>
            <person name="Cohen S.P."/>
        </authorList>
    </citation>
    <scope>NUCLEOTIDE SEQUENCE [LARGE SCALE GENOMIC DNA]</scope>
    <source>
        <strain evidence="4 5">GH-19</strain>
    </source>
</reference>
<keyword evidence="5" id="KW-1185">Reference proteome</keyword>
<evidence type="ECO:0000256" key="1">
    <source>
        <dbReference type="ARBA" id="ARBA00009856"/>
    </source>
</evidence>
<protein>
    <recommendedName>
        <fullName evidence="3">SRR1-like domain-containing protein</fullName>
    </recommendedName>
</protein>
<dbReference type="InterPro" id="IPR012942">
    <property type="entry name" value="SRR1-like"/>
</dbReference>